<evidence type="ECO:0008006" key="3">
    <source>
        <dbReference type="Google" id="ProtNLM"/>
    </source>
</evidence>
<sequence length="85" mass="9511">MFRRRLKMNRFEGSGSREAKIRYLDGDYQILTSGAYVVCAMTGRPIPLDELRYWSVARQEAYVDAAASLEADKRAGALPVQAPQG</sequence>
<dbReference type="AlphaFoldDB" id="L0NAW1"/>
<gene>
    <name evidence="1" type="ORF">NT26_0431</name>
</gene>
<dbReference type="EMBL" id="FO082820">
    <property type="protein sequence ID" value="CCF18155.1"/>
    <property type="molecule type" value="Genomic_DNA"/>
</dbReference>
<protein>
    <recommendedName>
        <fullName evidence="3">DUF2093 domain-containing protein</fullName>
    </recommendedName>
</protein>
<keyword evidence="2" id="KW-1185">Reference proteome</keyword>
<dbReference type="Proteomes" id="UP000010792">
    <property type="component" value="Chromosome"/>
</dbReference>
<reference evidence="1 2" key="1">
    <citation type="journal article" date="2013" name="Genome Biol. Evol.">
        <title>Life in an arsenic-containing gold mine: genome and physiology of the autotrophic arsenite-oxidizing bacterium rhizobium sp. NT-26.</title>
        <authorList>
            <person name="Andres J."/>
            <person name="Arsene-Ploetze F."/>
            <person name="Barbe V."/>
            <person name="Brochier-Armanet C."/>
            <person name="Cleiss-Arnold J."/>
            <person name="Coppee J.Y."/>
            <person name="Dillies M.A."/>
            <person name="Geist"/>
            <person name="L"/>
            <person name="Joublin A."/>
            <person name="Koechler S."/>
            <person name="Lassalle F."/>
            <person name="Marchal M."/>
            <person name="Medigue C."/>
            <person name="Muller D."/>
            <person name="Nesme X."/>
            <person name="Plewniak F."/>
            <person name="Proux C."/>
            <person name="Ramirez-Bahena M.H."/>
            <person name="Schenowitz C."/>
            <person name="Sismeiro O."/>
            <person name="Vallenet D."/>
            <person name="Santini J.M."/>
            <person name="Bertin P.N."/>
        </authorList>
    </citation>
    <scope>NUCLEOTIDE SEQUENCE [LARGE SCALE GENOMIC DNA]</scope>
    <source>
        <strain evidence="1 2">NT-26</strain>
    </source>
</reference>
<name>L0NAW1_9HYPH</name>
<evidence type="ECO:0000313" key="2">
    <source>
        <dbReference type="Proteomes" id="UP000010792"/>
    </source>
</evidence>
<dbReference type="KEGG" id="rht:NT26_0431"/>
<proteinExistence type="predicted"/>
<dbReference type="Pfam" id="PF09866">
    <property type="entry name" value="DUF2093"/>
    <property type="match status" value="1"/>
</dbReference>
<dbReference type="STRING" id="1125847.NT26_0431"/>
<evidence type="ECO:0000313" key="1">
    <source>
        <dbReference type="EMBL" id="CCF18155.1"/>
    </source>
</evidence>
<dbReference type="InterPro" id="IPR018661">
    <property type="entry name" value="DUF2093"/>
</dbReference>
<organism evidence="1 2">
    <name type="scientific">Pseudorhizobium banfieldiae</name>
    <dbReference type="NCBI Taxonomy" id="1125847"/>
    <lineage>
        <taxon>Bacteria</taxon>
        <taxon>Pseudomonadati</taxon>
        <taxon>Pseudomonadota</taxon>
        <taxon>Alphaproteobacteria</taxon>
        <taxon>Hyphomicrobiales</taxon>
        <taxon>Rhizobiaceae</taxon>
        <taxon>Rhizobium/Agrobacterium group</taxon>
        <taxon>Pseudorhizobium</taxon>
    </lineage>
</organism>
<accession>L0NAW1</accession>